<keyword evidence="2" id="KW-1185">Reference proteome</keyword>
<sequence length="95" mass="10665">MKVSQLIQLLSSYPADTEVLVEGYENGYDPLHSVHMRTLAKVLNAADYDGLFDAPENLVLDVTGETLTGIRRMARKENGEHHSYLVITGLRGHRR</sequence>
<dbReference type="EMBL" id="MUBC01000031">
    <property type="protein sequence ID" value="ONM43269.1"/>
    <property type="molecule type" value="Genomic_DNA"/>
</dbReference>
<protein>
    <submittedName>
        <fullName evidence="1">Uncharacterized protein</fullName>
    </submittedName>
</protein>
<dbReference type="RefSeq" id="WP_083728201.1">
    <property type="nucleotide sequence ID" value="NZ_FOUD01000022.1"/>
</dbReference>
<organism evidence="1 2">
    <name type="scientific">Halopseudomonas pachastrellae</name>
    <dbReference type="NCBI Taxonomy" id="254161"/>
    <lineage>
        <taxon>Bacteria</taxon>
        <taxon>Pseudomonadati</taxon>
        <taxon>Pseudomonadota</taxon>
        <taxon>Gammaproteobacteria</taxon>
        <taxon>Pseudomonadales</taxon>
        <taxon>Pseudomonadaceae</taxon>
        <taxon>Halopseudomonas</taxon>
    </lineage>
</organism>
<dbReference type="OrthoDB" id="6899227at2"/>
<comment type="caution">
    <text evidence="1">The sequence shown here is derived from an EMBL/GenBank/DDBJ whole genome shotgun (WGS) entry which is preliminary data.</text>
</comment>
<dbReference type="AlphaFoldDB" id="A0A1S8DEJ5"/>
<evidence type="ECO:0000313" key="2">
    <source>
        <dbReference type="Proteomes" id="UP000242847"/>
    </source>
</evidence>
<accession>A0A1S8DEJ5</accession>
<name>A0A1S8DEJ5_9GAMM</name>
<evidence type="ECO:0000313" key="1">
    <source>
        <dbReference type="EMBL" id="ONM43269.1"/>
    </source>
</evidence>
<dbReference type="Proteomes" id="UP000242847">
    <property type="component" value="Unassembled WGS sequence"/>
</dbReference>
<reference evidence="1 2" key="1">
    <citation type="submission" date="2017-01" db="EMBL/GenBank/DDBJ databases">
        <title>Draft genome sequence of Pseudomonas pachastrellae type strain CCUG 46540T from a deep sea.</title>
        <authorList>
            <person name="Gomila M."/>
            <person name="Mulet M."/>
            <person name="Lalucat J."/>
            <person name="Garcia-Valdes E."/>
        </authorList>
    </citation>
    <scope>NUCLEOTIDE SEQUENCE [LARGE SCALE GENOMIC DNA]</scope>
    <source>
        <strain evidence="1 2">CCUG 46540</strain>
    </source>
</reference>
<proteinExistence type="predicted"/>
<gene>
    <name evidence="1" type="ORF">BXT89_13490</name>
</gene>